<reference key="1">
    <citation type="submission" date="2017-08" db="EMBL/GenBank/DDBJ databases">
        <title>A dynamic microbial community with high functional redundancy inhabits the cold, oxic subseafloor aquifer.</title>
        <authorList>
            <person name="Tully B.J."/>
            <person name="Wheat C.G."/>
            <person name="Glazer B.T."/>
            <person name="Huber J.A."/>
        </authorList>
    </citation>
    <scope>NUCLEOTIDE SEQUENCE [LARGE SCALE GENOMIC DNA]</scope>
</reference>
<organism evidence="11">
    <name type="scientific">OCS116 cluster bacterium</name>
    <dbReference type="NCBI Taxonomy" id="2030921"/>
    <lineage>
        <taxon>Bacteria</taxon>
        <taxon>Pseudomonadati</taxon>
        <taxon>Pseudomonadota</taxon>
        <taxon>Alphaproteobacteria</taxon>
        <taxon>OCS116 cluster</taxon>
    </lineage>
</organism>
<keyword evidence="2 8" id="KW-0645">Protease</keyword>
<proteinExistence type="inferred from homology"/>
<name>A0A2A4Z6A8_9PROT</name>
<keyword evidence="3 8" id="KW-0479">Metal-binding</keyword>
<feature type="binding site" evidence="9">
    <location>
        <position position="265"/>
    </location>
    <ligand>
        <name>Zn(2+)</name>
        <dbReference type="ChEBI" id="CHEBI:29105"/>
        <note>catalytic</note>
    </ligand>
</feature>
<evidence type="ECO:0000313" key="11">
    <source>
        <dbReference type="EMBL" id="PCJ02533.1"/>
    </source>
</evidence>
<comment type="caution">
    <text evidence="11">The sequence shown here is derived from an EMBL/GenBank/DDBJ whole genome shotgun (WGS) entry which is preliminary data.</text>
</comment>
<dbReference type="PIRSF" id="PIRSF006615">
    <property type="entry name" value="Zn_crbxpep_Taq"/>
    <property type="match status" value="1"/>
</dbReference>
<evidence type="ECO:0000256" key="8">
    <source>
        <dbReference type="PIRNR" id="PIRNR006615"/>
    </source>
</evidence>
<feature type="binding site" evidence="9">
    <location>
        <position position="261"/>
    </location>
    <ligand>
        <name>Zn(2+)</name>
        <dbReference type="ChEBI" id="CHEBI:29105"/>
        <note>catalytic</note>
    </ligand>
</feature>
<comment type="function">
    <text evidence="8">Broad specificity carboxypetidase that releases amino acids sequentially from the C-terminus, including neutral, aromatic, polar and basic residues.</text>
</comment>
<comment type="catalytic activity">
    <reaction evidence="6 8">
        <text>Release of a C-terminal amino acid with broad specificity, except for -Pro.</text>
        <dbReference type="EC" id="3.4.17.19"/>
    </reaction>
</comment>
<evidence type="ECO:0000256" key="3">
    <source>
        <dbReference type="ARBA" id="ARBA00022723"/>
    </source>
</evidence>
<feature type="binding site" evidence="9">
    <location>
        <position position="291"/>
    </location>
    <ligand>
        <name>Zn(2+)</name>
        <dbReference type="ChEBI" id="CHEBI:29105"/>
        <note>catalytic</note>
    </ligand>
</feature>
<evidence type="ECO:0000256" key="9">
    <source>
        <dbReference type="PIRSR" id="PIRSR006615-1"/>
    </source>
</evidence>
<evidence type="ECO:0000256" key="2">
    <source>
        <dbReference type="ARBA" id="ARBA00022670"/>
    </source>
</evidence>
<sequence>MKNYENLEKHFVKISRFGHLASICSWDQAAMMPAGGNAARSEAMAELALHMHELQNKSELADWYAGAETEALSAEQKASLAEMRRVWENDKIIPAELVEAKSLADSKCEHAWRTQRGENDWDGFLENFNEVVNLSQQEAKIRADHAGGTAYDAMLNLYEPGTTTASLDVLFADVKTWLPDMVGEISEKQKSDNLIGFGKDFPIDAQKQLGLKAMDLLGFDFEHGRLDVSVHPFCGGVPSDVRITTRYDESEFISAMMGVIHETGHACYEQGLPKHLAGLPAGVARSMGIHESQSLFFEMQLGRSQEFLGLMSPMLKDLFAEANPNAFGADNLAKAYTRVEPGYIRVDADEATYPAHIILRYEIERDLMNGVIAAKDVPELWAQKMQEYLGVDTKGNYKDGCIQDIHWTMGAFGYFPSYTLGAMYAAQFKAAMLKSVDVNGAINAGDLSPIFDWLRTNIWQKSSIFSTDDLVTQATGETLNAGYFKAHLQARYL</sequence>
<dbReference type="CDD" id="cd06460">
    <property type="entry name" value="M32_Taq"/>
    <property type="match status" value="1"/>
</dbReference>
<accession>A0A2A4Z6A8</accession>
<evidence type="ECO:0000256" key="10">
    <source>
        <dbReference type="PIRSR" id="PIRSR006615-2"/>
    </source>
</evidence>
<keyword evidence="5 8" id="KW-0482">Metalloprotease</keyword>
<dbReference type="GO" id="GO:0006508">
    <property type="term" value="P:proteolysis"/>
    <property type="evidence" value="ECO:0007669"/>
    <property type="project" value="UniProtKB-UniRule"/>
</dbReference>
<dbReference type="PANTHER" id="PTHR34217">
    <property type="entry name" value="METAL-DEPENDENT CARBOXYPEPTIDASE"/>
    <property type="match status" value="1"/>
</dbReference>
<dbReference type="GO" id="GO:0004181">
    <property type="term" value="F:metallocarboxypeptidase activity"/>
    <property type="evidence" value="ECO:0007669"/>
    <property type="project" value="UniProtKB-UniRule"/>
</dbReference>
<dbReference type="AlphaFoldDB" id="A0A2A4Z6A8"/>
<dbReference type="FunFam" id="1.10.1370.30:FF:000003">
    <property type="entry name" value="Thermostable carboxypeptidase 1"/>
    <property type="match status" value="1"/>
</dbReference>
<gene>
    <name evidence="11" type="ORF">COB13_04895</name>
</gene>
<evidence type="ECO:0000256" key="5">
    <source>
        <dbReference type="ARBA" id="ARBA00023049"/>
    </source>
</evidence>
<keyword evidence="4 8" id="KW-0378">Hydrolase</keyword>
<feature type="active site" description="Proton donor/acceptor" evidence="10">
    <location>
        <position position="262"/>
    </location>
</feature>
<dbReference type="Pfam" id="PF02074">
    <property type="entry name" value="Peptidase_M32"/>
    <property type="match status" value="1"/>
</dbReference>
<dbReference type="EMBL" id="NVUS01000004">
    <property type="protein sequence ID" value="PCJ02533.1"/>
    <property type="molecule type" value="Genomic_DNA"/>
</dbReference>
<comment type="similarity">
    <text evidence="7 8">Belongs to the peptidase M32 family.</text>
</comment>
<keyword evidence="9" id="KW-0862">Zinc</keyword>
<evidence type="ECO:0000256" key="6">
    <source>
        <dbReference type="ARBA" id="ARBA00052755"/>
    </source>
</evidence>
<dbReference type="EC" id="3.4.17.19" evidence="8"/>
<dbReference type="PANTHER" id="PTHR34217:SF1">
    <property type="entry name" value="CARBOXYPEPTIDASE 1"/>
    <property type="match status" value="1"/>
</dbReference>
<dbReference type="PRINTS" id="PR00998">
    <property type="entry name" value="CRBOXYPTASET"/>
</dbReference>
<dbReference type="InterPro" id="IPR001333">
    <property type="entry name" value="Peptidase_M32_Taq"/>
</dbReference>
<comment type="cofactor">
    <cofactor evidence="9">
        <name>Zn(2+)</name>
        <dbReference type="ChEBI" id="CHEBI:29105"/>
    </cofactor>
    <text evidence="9">Binds 1 zinc ion per subunit.</text>
</comment>
<evidence type="ECO:0000256" key="7">
    <source>
        <dbReference type="ARBA" id="ARBA00061580"/>
    </source>
</evidence>
<dbReference type="GO" id="GO:0008270">
    <property type="term" value="F:zinc ion binding"/>
    <property type="evidence" value="ECO:0007669"/>
    <property type="project" value="UniProtKB-ARBA"/>
</dbReference>
<dbReference type="PROSITE" id="PS52034">
    <property type="entry name" value="PEPTIDASE_M32"/>
    <property type="match status" value="1"/>
</dbReference>
<evidence type="ECO:0000256" key="1">
    <source>
        <dbReference type="ARBA" id="ARBA00022645"/>
    </source>
</evidence>
<evidence type="ECO:0000256" key="4">
    <source>
        <dbReference type="ARBA" id="ARBA00022801"/>
    </source>
</evidence>
<reference evidence="11" key="2">
    <citation type="journal article" date="2018" name="ISME J.">
        <title>A dynamic microbial community with high functional redundancy inhabits the cold, oxic subseafloor aquifer.</title>
        <authorList>
            <person name="Tully B.J."/>
            <person name="Wheat C.G."/>
            <person name="Glazer B.T."/>
            <person name="Huber J.A."/>
        </authorList>
    </citation>
    <scope>NUCLEOTIDE SEQUENCE</scope>
    <source>
        <strain evidence="11">NORP83</strain>
    </source>
</reference>
<protein>
    <recommendedName>
        <fullName evidence="8">Metal-dependent carboxypeptidase</fullName>
        <ecNumber evidence="8">3.4.17.19</ecNumber>
    </recommendedName>
</protein>
<keyword evidence="1 8" id="KW-0121">Carboxypeptidase</keyword>
<dbReference type="Gene3D" id="1.10.1370.30">
    <property type="match status" value="1"/>
</dbReference>
<dbReference type="SUPFAM" id="SSF55486">
    <property type="entry name" value="Metalloproteases ('zincins'), catalytic domain"/>
    <property type="match status" value="1"/>
</dbReference>